<dbReference type="SMART" id="SM00249">
    <property type="entry name" value="PHD"/>
    <property type="match status" value="1"/>
</dbReference>
<reference evidence="10" key="2">
    <citation type="submission" date="2025-08" db="UniProtKB">
        <authorList>
            <consortium name="RefSeq"/>
        </authorList>
    </citation>
    <scope>IDENTIFICATION</scope>
    <source>
        <tissue evidence="10">Leaf</tissue>
    </source>
</reference>
<evidence type="ECO:0000256" key="1">
    <source>
        <dbReference type="ARBA" id="ARBA00022723"/>
    </source>
</evidence>
<dbReference type="InterPro" id="IPR001965">
    <property type="entry name" value="Znf_PHD"/>
</dbReference>
<dbReference type="RefSeq" id="XP_010474585.1">
    <property type="nucleotide sequence ID" value="XM_010476283.1"/>
</dbReference>
<feature type="region of interest" description="Disordered" evidence="7">
    <location>
        <begin position="104"/>
        <end position="147"/>
    </location>
</feature>
<keyword evidence="1" id="KW-0479">Metal-binding</keyword>
<gene>
    <name evidence="10" type="primary">LOC104754137</name>
</gene>
<evidence type="ECO:0000256" key="4">
    <source>
        <dbReference type="ARBA" id="ARBA00022803"/>
    </source>
</evidence>
<evidence type="ECO:0000313" key="9">
    <source>
        <dbReference type="Proteomes" id="UP000694864"/>
    </source>
</evidence>
<dbReference type="InterPro" id="IPR019786">
    <property type="entry name" value="Zinc_finger_PHD-type_CS"/>
</dbReference>
<dbReference type="InterPro" id="IPR011990">
    <property type="entry name" value="TPR-like_helical_dom_sf"/>
</dbReference>
<organism evidence="9 10">
    <name type="scientific">Camelina sativa</name>
    <name type="common">False flax</name>
    <name type="synonym">Myagrum sativum</name>
    <dbReference type="NCBI Taxonomy" id="90675"/>
    <lineage>
        <taxon>Eukaryota</taxon>
        <taxon>Viridiplantae</taxon>
        <taxon>Streptophyta</taxon>
        <taxon>Embryophyta</taxon>
        <taxon>Tracheophyta</taxon>
        <taxon>Spermatophyta</taxon>
        <taxon>Magnoliopsida</taxon>
        <taxon>eudicotyledons</taxon>
        <taxon>Gunneridae</taxon>
        <taxon>Pentapetalae</taxon>
        <taxon>rosids</taxon>
        <taxon>malvids</taxon>
        <taxon>Brassicales</taxon>
        <taxon>Brassicaceae</taxon>
        <taxon>Camelineae</taxon>
        <taxon>Camelina</taxon>
    </lineage>
</organism>
<keyword evidence="3" id="KW-0863">Zinc-finger</keyword>
<keyword evidence="5" id="KW-0862">Zinc</keyword>
<feature type="repeat" description="TPR" evidence="6">
    <location>
        <begin position="2"/>
        <end position="35"/>
    </location>
</feature>
<proteinExistence type="predicted"/>
<keyword evidence="9" id="KW-1185">Reference proteome</keyword>
<dbReference type="PANTHER" id="PTHR22904:SF536">
    <property type="entry name" value="HSP70-HSP90 ORGANIZING PROTEIN 1-RELATED"/>
    <property type="match status" value="1"/>
</dbReference>
<dbReference type="InterPro" id="IPR011011">
    <property type="entry name" value="Znf_FYVE_PHD"/>
</dbReference>
<keyword evidence="4 6" id="KW-0802">TPR repeat</keyword>
<dbReference type="InterPro" id="IPR019734">
    <property type="entry name" value="TPR_rpt"/>
</dbReference>
<dbReference type="SMART" id="SM00028">
    <property type="entry name" value="TPR"/>
    <property type="match status" value="3"/>
</dbReference>
<evidence type="ECO:0000259" key="8">
    <source>
        <dbReference type="SMART" id="SM00249"/>
    </source>
</evidence>
<name>A0ABM0WQ67_CAMSA</name>
<dbReference type="GeneID" id="104754137"/>
<evidence type="ECO:0000313" key="10">
    <source>
        <dbReference type="RefSeq" id="XP_010474585.1"/>
    </source>
</evidence>
<evidence type="ECO:0000256" key="3">
    <source>
        <dbReference type="ARBA" id="ARBA00022771"/>
    </source>
</evidence>
<dbReference type="PROSITE" id="PS50293">
    <property type="entry name" value="TPR_REGION"/>
    <property type="match status" value="1"/>
</dbReference>
<dbReference type="PROSITE" id="PS01359">
    <property type="entry name" value="ZF_PHD_1"/>
    <property type="match status" value="1"/>
</dbReference>
<reference evidence="9" key="1">
    <citation type="journal article" date="2014" name="Nat. Commun.">
        <title>The emerging biofuel crop Camelina sativa retains a highly undifferentiated hexaploid genome structure.</title>
        <authorList>
            <person name="Kagale S."/>
            <person name="Koh C."/>
            <person name="Nixon J."/>
            <person name="Bollina V."/>
            <person name="Clarke W.E."/>
            <person name="Tuteja R."/>
            <person name="Spillane C."/>
            <person name="Robinson S.J."/>
            <person name="Links M.G."/>
            <person name="Clarke C."/>
            <person name="Higgins E.E."/>
            <person name="Huebert T."/>
            <person name="Sharpe A.G."/>
            <person name="Parkin I.A."/>
        </authorList>
    </citation>
    <scope>NUCLEOTIDE SEQUENCE [LARGE SCALE GENOMIC DNA]</scope>
    <source>
        <strain evidence="9">cv. DH55</strain>
    </source>
</reference>
<dbReference type="InterPro" id="IPR013083">
    <property type="entry name" value="Znf_RING/FYVE/PHD"/>
</dbReference>
<feature type="compositionally biased region" description="Basic and acidic residues" evidence="7">
    <location>
        <begin position="123"/>
        <end position="147"/>
    </location>
</feature>
<accession>A0ABM0WQ67</accession>
<evidence type="ECO:0000256" key="2">
    <source>
        <dbReference type="ARBA" id="ARBA00022737"/>
    </source>
</evidence>
<dbReference type="Proteomes" id="UP000694864">
    <property type="component" value="Chromosome 16"/>
</dbReference>
<dbReference type="Gene3D" id="3.30.40.10">
    <property type="entry name" value="Zinc/RING finger domain, C3HC4 (zinc finger)"/>
    <property type="match status" value="1"/>
</dbReference>
<sequence>MADEAKAKGNAAYASGDFDSAVNHFTEAINLTLTNHILFSNRSAAHASLHHYNEALSDAKKTVELKPDWGKGYSRIGASHLGLHQFDEAVEAYSKGLEIDPSNQGLKSGLADASRSRKIEKKRKPETEFGEEKDKKQKKAQSQEELGRVKVSGSDENVVKSKTCFVCDGEDDWVLVCYREECSIAVHQSCASDEPDFDEFGNFYCPYCWYKRVVSKYVELKEKLMVK</sequence>
<keyword evidence="2" id="KW-0677">Repeat</keyword>
<feature type="domain" description="Zinc finger PHD-type" evidence="8">
    <location>
        <begin position="163"/>
        <end position="209"/>
    </location>
</feature>
<protein>
    <submittedName>
        <fullName evidence="10">Hsp70-Hsp90 organizing protein 2-like</fullName>
    </submittedName>
</protein>
<dbReference type="PANTHER" id="PTHR22904">
    <property type="entry name" value="TPR REPEAT CONTAINING PROTEIN"/>
    <property type="match status" value="1"/>
</dbReference>
<dbReference type="SUPFAM" id="SSF48452">
    <property type="entry name" value="TPR-like"/>
    <property type="match status" value="1"/>
</dbReference>
<dbReference type="SUPFAM" id="SSF57903">
    <property type="entry name" value="FYVE/PHD zinc finger"/>
    <property type="match status" value="1"/>
</dbReference>
<dbReference type="Gene3D" id="1.25.40.10">
    <property type="entry name" value="Tetratricopeptide repeat domain"/>
    <property type="match status" value="1"/>
</dbReference>
<evidence type="ECO:0000256" key="5">
    <source>
        <dbReference type="ARBA" id="ARBA00022833"/>
    </source>
</evidence>
<feature type="repeat" description="TPR" evidence="6">
    <location>
        <begin position="70"/>
        <end position="103"/>
    </location>
</feature>
<evidence type="ECO:0000256" key="6">
    <source>
        <dbReference type="PROSITE-ProRule" id="PRU00339"/>
    </source>
</evidence>
<dbReference type="CDD" id="cd15489">
    <property type="entry name" value="PHD_SF"/>
    <property type="match status" value="1"/>
</dbReference>
<dbReference type="PROSITE" id="PS50005">
    <property type="entry name" value="TPR"/>
    <property type="match status" value="2"/>
</dbReference>
<dbReference type="Pfam" id="PF00515">
    <property type="entry name" value="TPR_1"/>
    <property type="match status" value="1"/>
</dbReference>
<evidence type="ECO:0000256" key="7">
    <source>
        <dbReference type="SAM" id="MobiDB-lite"/>
    </source>
</evidence>